<keyword evidence="3" id="KW-0408">Iron</keyword>
<dbReference type="GO" id="GO:0051537">
    <property type="term" value="F:2 iron, 2 sulfur cluster binding"/>
    <property type="evidence" value="ECO:0007669"/>
    <property type="project" value="UniProtKB-KW"/>
</dbReference>
<protein>
    <recommendedName>
        <fullName evidence="6">2Fe-2S ferredoxin-type domain-containing protein</fullName>
    </recommendedName>
</protein>
<evidence type="ECO:0000313" key="7">
    <source>
        <dbReference type="EMBL" id="KAK2157512.1"/>
    </source>
</evidence>
<dbReference type="PRINTS" id="PR00355">
    <property type="entry name" value="ADRENODOXIN"/>
</dbReference>
<dbReference type="InterPro" id="IPR012675">
    <property type="entry name" value="Beta-grasp_dom_sf"/>
</dbReference>
<feature type="domain" description="2Fe-2S ferredoxin-type" evidence="6">
    <location>
        <begin position="54"/>
        <end position="159"/>
    </location>
</feature>
<keyword evidence="2" id="KW-0479">Metal-binding</keyword>
<dbReference type="GO" id="GO:0140647">
    <property type="term" value="P:P450-containing electron transport chain"/>
    <property type="evidence" value="ECO:0007669"/>
    <property type="project" value="InterPro"/>
</dbReference>
<dbReference type="EMBL" id="JAODUO010001872">
    <property type="protein sequence ID" value="KAK2157512.1"/>
    <property type="molecule type" value="Genomic_DNA"/>
</dbReference>
<evidence type="ECO:0000256" key="2">
    <source>
        <dbReference type="ARBA" id="ARBA00022723"/>
    </source>
</evidence>
<proteinExistence type="predicted"/>
<dbReference type="InterPro" id="IPR036010">
    <property type="entry name" value="2Fe-2S_ferredoxin-like_sf"/>
</dbReference>
<reference evidence="7" key="1">
    <citation type="journal article" date="2023" name="Mol. Biol. Evol.">
        <title>Third-Generation Sequencing Reveals the Adaptive Role of the Epigenome in Three Deep-Sea Polychaetes.</title>
        <authorList>
            <person name="Perez M."/>
            <person name="Aroh O."/>
            <person name="Sun Y."/>
            <person name="Lan Y."/>
            <person name="Juniper S.K."/>
            <person name="Young C.R."/>
            <person name="Angers B."/>
            <person name="Qian P.Y."/>
        </authorList>
    </citation>
    <scope>NUCLEOTIDE SEQUENCE</scope>
    <source>
        <strain evidence="7">R07B-5</strain>
    </source>
</reference>
<evidence type="ECO:0000256" key="4">
    <source>
        <dbReference type="ARBA" id="ARBA00023014"/>
    </source>
</evidence>
<dbReference type="InterPro" id="IPR001041">
    <property type="entry name" value="2Fe-2S_ferredoxin-type"/>
</dbReference>
<sequence>MASSCGKLLLPVARRVGSILTSRSTVLTRNNRQHVNIMYRQFSAAKPLPSSETVTVYFTLPSGEKKAAKAKIGDNLLDVILENNVEVEGFGACEGTLACSTCHLVFSQDQFNKIPEKPTDEELDMLDLAFGLEDTSRLGCQVTVVKEMDGWEITVPVGTADAR</sequence>
<dbReference type="AlphaFoldDB" id="A0AAD9JQU5"/>
<dbReference type="PROSITE" id="PS51085">
    <property type="entry name" value="2FE2S_FER_2"/>
    <property type="match status" value="1"/>
</dbReference>
<gene>
    <name evidence="7" type="ORF">NP493_1855g00030</name>
</gene>
<name>A0AAD9JQU5_RIDPI</name>
<dbReference type="PANTHER" id="PTHR23426:SF76">
    <property type="entry name" value="ADRENODOXIN-LIKE PROTEIN 2, MITOCHONDRIAL"/>
    <property type="match status" value="1"/>
</dbReference>
<keyword evidence="8" id="KW-1185">Reference proteome</keyword>
<dbReference type="GO" id="GO:0009055">
    <property type="term" value="F:electron transfer activity"/>
    <property type="evidence" value="ECO:0007669"/>
    <property type="project" value="TreeGrafter"/>
</dbReference>
<dbReference type="SUPFAM" id="SSF54292">
    <property type="entry name" value="2Fe-2S ferredoxin-like"/>
    <property type="match status" value="1"/>
</dbReference>
<evidence type="ECO:0000256" key="3">
    <source>
        <dbReference type="ARBA" id="ARBA00023004"/>
    </source>
</evidence>
<comment type="caution">
    <text evidence="7">The sequence shown here is derived from an EMBL/GenBank/DDBJ whole genome shotgun (WGS) entry which is preliminary data.</text>
</comment>
<dbReference type="Pfam" id="PF00111">
    <property type="entry name" value="Fer2"/>
    <property type="match status" value="1"/>
</dbReference>
<evidence type="ECO:0000313" key="8">
    <source>
        <dbReference type="Proteomes" id="UP001209878"/>
    </source>
</evidence>
<dbReference type="InterPro" id="IPR018298">
    <property type="entry name" value="Adrenodoxin_Fe-S_BS"/>
</dbReference>
<dbReference type="PANTHER" id="PTHR23426">
    <property type="entry name" value="FERREDOXIN/ADRENODOXIN"/>
    <property type="match status" value="1"/>
</dbReference>
<dbReference type="Gene3D" id="3.10.20.30">
    <property type="match status" value="1"/>
</dbReference>
<dbReference type="PROSITE" id="PS00814">
    <property type="entry name" value="ADX"/>
    <property type="match status" value="1"/>
</dbReference>
<dbReference type="GO" id="GO:0046872">
    <property type="term" value="F:metal ion binding"/>
    <property type="evidence" value="ECO:0007669"/>
    <property type="project" value="UniProtKB-KW"/>
</dbReference>
<accession>A0AAD9JQU5</accession>
<evidence type="ECO:0000256" key="1">
    <source>
        <dbReference type="ARBA" id="ARBA00022714"/>
    </source>
</evidence>
<dbReference type="Proteomes" id="UP001209878">
    <property type="component" value="Unassembled WGS sequence"/>
</dbReference>
<evidence type="ECO:0000259" key="6">
    <source>
        <dbReference type="PROSITE" id="PS51085"/>
    </source>
</evidence>
<dbReference type="InterPro" id="IPR001055">
    <property type="entry name" value="Adrenodoxin-like"/>
</dbReference>
<keyword evidence="4" id="KW-0411">Iron-sulfur</keyword>
<keyword evidence="1" id="KW-0001">2Fe-2S</keyword>
<evidence type="ECO:0000256" key="5">
    <source>
        <dbReference type="ARBA" id="ARBA00034078"/>
    </source>
</evidence>
<dbReference type="GO" id="GO:0005739">
    <property type="term" value="C:mitochondrion"/>
    <property type="evidence" value="ECO:0007669"/>
    <property type="project" value="TreeGrafter"/>
</dbReference>
<comment type="cofactor">
    <cofactor evidence="5">
        <name>[2Fe-2S] cluster</name>
        <dbReference type="ChEBI" id="CHEBI:190135"/>
    </cofactor>
</comment>
<organism evidence="7 8">
    <name type="scientific">Ridgeia piscesae</name>
    <name type="common">Tubeworm</name>
    <dbReference type="NCBI Taxonomy" id="27915"/>
    <lineage>
        <taxon>Eukaryota</taxon>
        <taxon>Metazoa</taxon>
        <taxon>Spiralia</taxon>
        <taxon>Lophotrochozoa</taxon>
        <taxon>Annelida</taxon>
        <taxon>Polychaeta</taxon>
        <taxon>Sedentaria</taxon>
        <taxon>Canalipalpata</taxon>
        <taxon>Sabellida</taxon>
        <taxon>Siboglinidae</taxon>
        <taxon>Ridgeia</taxon>
    </lineage>
</organism>